<dbReference type="AlphaFoldDB" id="A0A9P5XMP3"/>
<protein>
    <recommendedName>
        <fullName evidence="9">Transcription factor domain-containing protein</fullName>
    </recommendedName>
</protein>
<keyword evidence="3" id="KW-0805">Transcription regulation</keyword>
<sequence length="575" mass="63291">MRNPKADACEWDNGQGKSKVAVLMETIENLKAHITELENPGLTTPSVKLHDPYGVYKEKRLSNSPPIPEPPHLGPHSPFSPTSTISSLPSGRHWNNFTALEAMTPSTGSSVSPSRQLISIPPASSSEVRKFLPHATELGFFLDILSFHRSAALTQHPFGHHARPTPALLTTVYLWGAHILSPTPSQVDESTLLIRALHYVVTDTLGTHPKRMLHTLQAEVLLASYFFRTGRFLEAKARLGSAVSLVLSSNMHRLRSTHYPPFMLIGINNDMPVFPQSPQGITEEGEQINGFWAVFTLHKLISFALDPSGGVCGALEAPGLQIDTPWPFDIHDYRNGYLTGEIQGNNTVKHFLSGMSYNGRNDSSLTALVVKASILCHRATYLTGQWSPNMPQRESDAFSASFHSINKLIDEFRLWIPQLPQSGSNTANTRTLLLIHSLTNAATIKLHGIFSYGDPVSNEKCVQAACDMVNFTGIDLRTFGIVNSVYGVLWQMACQVFIDEISRRQTPQMTWPTSISEESLRHNLDVGIHALATFAGECAYIRYQQLKVEEAYAAVTATTADYVSSASSSLTPSQS</sequence>
<evidence type="ECO:0000313" key="7">
    <source>
        <dbReference type="EMBL" id="KAF9454307.1"/>
    </source>
</evidence>
<reference evidence="7" key="1">
    <citation type="submission" date="2020-11" db="EMBL/GenBank/DDBJ databases">
        <authorList>
            <consortium name="DOE Joint Genome Institute"/>
            <person name="Ahrendt S."/>
            <person name="Riley R."/>
            <person name="Andreopoulos W."/>
            <person name="Labutti K."/>
            <person name="Pangilinan J."/>
            <person name="Ruiz-Duenas F.J."/>
            <person name="Barrasa J.M."/>
            <person name="Sanchez-Garcia M."/>
            <person name="Camarero S."/>
            <person name="Miyauchi S."/>
            <person name="Serrano A."/>
            <person name="Linde D."/>
            <person name="Babiker R."/>
            <person name="Drula E."/>
            <person name="Ayuso-Fernandez I."/>
            <person name="Pacheco R."/>
            <person name="Padilla G."/>
            <person name="Ferreira P."/>
            <person name="Barriuso J."/>
            <person name="Kellner H."/>
            <person name="Castanera R."/>
            <person name="Alfaro M."/>
            <person name="Ramirez L."/>
            <person name="Pisabarro A.G."/>
            <person name="Kuo A."/>
            <person name="Tritt A."/>
            <person name="Lipzen A."/>
            <person name="He G."/>
            <person name="Yan M."/>
            <person name="Ng V."/>
            <person name="Cullen D."/>
            <person name="Martin F."/>
            <person name="Rosso M.-N."/>
            <person name="Henrissat B."/>
            <person name="Hibbett D."/>
            <person name="Martinez A.T."/>
            <person name="Grigoriev I.V."/>
        </authorList>
    </citation>
    <scope>NUCLEOTIDE SEQUENCE</scope>
    <source>
        <strain evidence="7">MF-IS2</strain>
    </source>
</reference>
<keyword evidence="4" id="KW-0804">Transcription</keyword>
<dbReference type="GO" id="GO:0000981">
    <property type="term" value="F:DNA-binding transcription factor activity, RNA polymerase II-specific"/>
    <property type="evidence" value="ECO:0007669"/>
    <property type="project" value="InterPro"/>
</dbReference>
<dbReference type="OrthoDB" id="2309723at2759"/>
<evidence type="ECO:0000256" key="6">
    <source>
        <dbReference type="SAM" id="MobiDB-lite"/>
    </source>
</evidence>
<keyword evidence="5" id="KW-0539">Nucleus</keyword>
<keyword evidence="8" id="KW-1185">Reference proteome</keyword>
<evidence type="ECO:0000256" key="2">
    <source>
        <dbReference type="ARBA" id="ARBA00022723"/>
    </source>
</evidence>
<dbReference type="EMBL" id="MU151055">
    <property type="protein sequence ID" value="KAF9454307.1"/>
    <property type="molecule type" value="Genomic_DNA"/>
</dbReference>
<evidence type="ECO:0000256" key="3">
    <source>
        <dbReference type="ARBA" id="ARBA00023015"/>
    </source>
</evidence>
<dbReference type="GO" id="GO:0005634">
    <property type="term" value="C:nucleus"/>
    <property type="evidence" value="ECO:0007669"/>
    <property type="project" value="UniProtKB-SubCell"/>
</dbReference>
<evidence type="ECO:0000313" key="8">
    <source>
        <dbReference type="Proteomes" id="UP000807342"/>
    </source>
</evidence>
<evidence type="ECO:0008006" key="9">
    <source>
        <dbReference type="Google" id="ProtNLM"/>
    </source>
</evidence>
<dbReference type="Proteomes" id="UP000807342">
    <property type="component" value="Unassembled WGS sequence"/>
</dbReference>
<proteinExistence type="predicted"/>
<accession>A0A9P5XMP3</accession>
<comment type="subcellular location">
    <subcellularLocation>
        <location evidence="1">Nucleus</location>
    </subcellularLocation>
</comment>
<keyword evidence="2" id="KW-0479">Metal-binding</keyword>
<dbReference type="GO" id="GO:0046872">
    <property type="term" value="F:metal ion binding"/>
    <property type="evidence" value="ECO:0007669"/>
    <property type="project" value="UniProtKB-KW"/>
</dbReference>
<evidence type="ECO:0000256" key="4">
    <source>
        <dbReference type="ARBA" id="ARBA00023163"/>
    </source>
</evidence>
<name>A0A9P5XMP3_9AGAR</name>
<dbReference type="PANTHER" id="PTHR47338:SF29">
    <property type="entry name" value="ZN(2)-C6 FUNGAL-TYPE DOMAIN-CONTAINING PROTEIN"/>
    <property type="match status" value="1"/>
</dbReference>
<dbReference type="CDD" id="cd12148">
    <property type="entry name" value="fungal_TF_MHR"/>
    <property type="match status" value="1"/>
</dbReference>
<dbReference type="PANTHER" id="PTHR47338">
    <property type="entry name" value="ZN(II)2CYS6 TRANSCRIPTION FACTOR (EUROFUNG)-RELATED"/>
    <property type="match status" value="1"/>
</dbReference>
<dbReference type="InterPro" id="IPR050815">
    <property type="entry name" value="TF_fung"/>
</dbReference>
<comment type="caution">
    <text evidence="7">The sequence shown here is derived from an EMBL/GenBank/DDBJ whole genome shotgun (WGS) entry which is preliminary data.</text>
</comment>
<evidence type="ECO:0000256" key="1">
    <source>
        <dbReference type="ARBA" id="ARBA00004123"/>
    </source>
</evidence>
<feature type="region of interest" description="Disordered" evidence="6">
    <location>
        <begin position="58"/>
        <end position="86"/>
    </location>
</feature>
<organism evidence="7 8">
    <name type="scientific">Macrolepiota fuliginosa MF-IS2</name>
    <dbReference type="NCBI Taxonomy" id="1400762"/>
    <lineage>
        <taxon>Eukaryota</taxon>
        <taxon>Fungi</taxon>
        <taxon>Dikarya</taxon>
        <taxon>Basidiomycota</taxon>
        <taxon>Agaricomycotina</taxon>
        <taxon>Agaricomycetes</taxon>
        <taxon>Agaricomycetidae</taxon>
        <taxon>Agaricales</taxon>
        <taxon>Agaricineae</taxon>
        <taxon>Agaricaceae</taxon>
        <taxon>Macrolepiota</taxon>
    </lineage>
</organism>
<gene>
    <name evidence="7" type="ORF">P691DRAFT_845205</name>
</gene>
<evidence type="ECO:0000256" key="5">
    <source>
        <dbReference type="ARBA" id="ARBA00023242"/>
    </source>
</evidence>